<keyword evidence="2" id="KW-0472">Membrane</keyword>
<accession>A0A0Q3V454</accession>
<dbReference type="EMBL" id="AGNK02003962">
    <property type="status" value="NOT_ANNOTATED_CDS"/>
    <property type="molecule type" value="Genomic_DNA"/>
</dbReference>
<dbReference type="Proteomes" id="UP000004995">
    <property type="component" value="Unassembled WGS sequence"/>
</dbReference>
<reference evidence="3" key="2">
    <citation type="submission" date="2018-08" db="UniProtKB">
        <authorList>
            <consortium name="EnsemblPlants"/>
        </authorList>
    </citation>
    <scope>IDENTIFICATION</scope>
    <source>
        <strain evidence="3">Yugu1</strain>
    </source>
</reference>
<dbReference type="eggNOG" id="ENOG502R5VZ">
    <property type="taxonomic scope" value="Eukaryota"/>
</dbReference>
<evidence type="ECO:0000313" key="4">
    <source>
        <dbReference type="Proteomes" id="UP000004995"/>
    </source>
</evidence>
<dbReference type="FunCoup" id="A0A0Q3V454">
    <property type="interactions" value="150"/>
</dbReference>
<keyword evidence="4" id="KW-1185">Reference proteome</keyword>
<evidence type="ECO:0000313" key="3">
    <source>
        <dbReference type="EnsemblPlants" id="KQL02359"/>
    </source>
</evidence>
<protein>
    <submittedName>
        <fullName evidence="3">Uncharacterized protein</fullName>
    </submittedName>
</protein>
<dbReference type="AlphaFoldDB" id="A0A0Q3V454"/>
<feature type="compositionally biased region" description="Basic and acidic residues" evidence="1">
    <location>
        <begin position="259"/>
        <end position="295"/>
    </location>
</feature>
<keyword evidence="2" id="KW-0812">Transmembrane</keyword>
<feature type="compositionally biased region" description="Basic and acidic residues" evidence="1">
    <location>
        <begin position="154"/>
        <end position="163"/>
    </location>
</feature>
<organism evidence="3 4">
    <name type="scientific">Setaria italica</name>
    <name type="common">Foxtail millet</name>
    <name type="synonym">Panicum italicum</name>
    <dbReference type="NCBI Taxonomy" id="4555"/>
    <lineage>
        <taxon>Eukaryota</taxon>
        <taxon>Viridiplantae</taxon>
        <taxon>Streptophyta</taxon>
        <taxon>Embryophyta</taxon>
        <taxon>Tracheophyta</taxon>
        <taxon>Spermatophyta</taxon>
        <taxon>Magnoliopsida</taxon>
        <taxon>Liliopsida</taxon>
        <taxon>Poales</taxon>
        <taxon>Poaceae</taxon>
        <taxon>PACMAD clade</taxon>
        <taxon>Panicoideae</taxon>
        <taxon>Panicodae</taxon>
        <taxon>Paniceae</taxon>
        <taxon>Cenchrinae</taxon>
        <taxon>Setaria</taxon>
    </lineage>
</organism>
<name>A0A0Q3V454_SETIT</name>
<dbReference type="InParanoid" id="A0A0Q3V454"/>
<reference evidence="4" key="1">
    <citation type="journal article" date="2012" name="Nat. Biotechnol.">
        <title>Reference genome sequence of the model plant Setaria.</title>
        <authorList>
            <person name="Bennetzen J.L."/>
            <person name="Schmutz J."/>
            <person name="Wang H."/>
            <person name="Percifield R."/>
            <person name="Hawkins J."/>
            <person name="Pontaroli A.C."/>
            <person name="Estep M."/>
            <person name="Feng L."/>
            <person name="Vaughn J.N."/>
            <person name="Grimwood J."/>
            <person name="Jenkins J."/>
            <person name="Barry K."/>
            <person name="Lindquist E."/>
            <person name="Hellsten U."/>
            <person name="Deshpande S."/>
            <person name="Wang X."/>
            <person name="Wu X."/>
            <person name="Mitros T."/>
            <person name="Triplett J."/>
            <person name="Yang X."/>
            <person name="Ye C.Y."/>
            <person name="Mauro-Herrera M."/>
            <person name="Wang L."/>
            <person name="Li P."/>
            <person name="Sharma M."/>
            <person name="Sharma R."/>
            <person name="Ronald P.C."/>
            <person name="Panaud O."/>
            <person name="Kellogg E.A."/>
            <person name="Brutnell T.P."/>
            <person name="Doust A.N."/>
            <person name="Tuskan G.A."/>
            <person name="Rokhsar D."/>
            <person name="Devos K.M."/>
        </authorList>
    </citation>
    <scope>NUCLEOTIDE SEQUENCE [LARGE SCALE GENOMIC DNA]</scope>
    <source>
        <strain evidence="4">cv. Yugu1</strain>
    </source>
</reference>
<evidence type="ECO:0000256" key="2">
    <source>
        <dbReference type="SAM" id="Phobius"/>
    </source>
</evidence>
<evidence type="ECO:0000256" key="1">
    <source>
        <dbReference type="SAM" id="MobiDB-lite"/>
    </source>
</evidence>
<sequence length="384" mass="39319">MVAVALDNLAGTHVDAEEVVLQQEVDDGWVVGVDEREHGGLLLKAGGLVGVVGPDVGEGGLVLQRPLRGVGVGQGPDRDLVGGASAAVGVDEAQLAGADPDVAEHVQHSAGLPVPEQARPGERQEAEHGVVGEGVGGDDAPGVVDPPEPAVVGERADRRQGPRRERVVHALDDPLAEVGEVAAEAGLVAAEHGHELSNHVAAAAAGAGDEADERLVLDGLLRAGVREAERGAGGGVEDEIARLGVPPVEGLVARAVDVDAGERGGEDGREEEQARGVRGEHEREVLRRGAVREDALGDGQARHARGRCERERQVGGLGSAAAALDDARDAAEDDPRGPRRRGGGVVGGGGARRGRHLRMICGGAVVVVVLLLGRRARGRRVLLG</sequence>
<dbReference type="Gramene" id="KQL02359">
    <property type="protein sequence ID" value="KQL02359"/>
    <property type="gene ID" value="SETIT_013784mg"/>
</dbReference>
<feature type="region of interest" description="Disordered" evidence="1">
    <location>
        <begin position="259"/>
        <end position="350"/>
    </location>
</feature>
<feature type="region of interest" description="Disordered" evidence="1">
    <location>
        <begin position="133"/>
        <end position="163"/>
    </location>
</feature>
<dbReference type="EnsemblPlants" id="KQL02359">
    <property type="protein sequence ID" value="KQL02359"/>
    <property type="gene ID" value="SETIT_013784mg"/>
</dbReference>
<proteinExistence type="predicted"/>
<dbReference type="ExpressionAtlas" id="A0A0Q3V454">
    <property type="expression patterns" value="baseline"/>
</dbReference>
<keyword evidence="2" id="KW-1133">Transmembrane helix</keyword>
<feature type="compositionally biased region" description="Basic and acidic residues" evidence="1">
    <location>
        <begin position="325"/>
        <end position="337"/>
    </location>
</feature>
<feature type="transmembrane region" description="Helical" evidence="2">
    <location>
        <begin position="356"/>
        <end position="373"/>
    </location>
</feature>